<evidence type="ECO:0000313" key="1">
    <source>
        <dbReference type="EMBL" id="PWN31508.1"/>
    </source>
</evidence>
<reference evidence="1 2" key="1">
    <citation type="journal article" date="2018" name="Mol. Biol. Evol.">
        <title>Broad Genomic Sampling Reveals a Smut Pathogenic Ancestry of the Fungal Clade Ustilaginomycotina.</title>
        <authorList>
            <person name="Kijpornyongpan T."/>
            <person name="Mondo S.J."/>
            <person name="Barry K."/>
            <person name="Sandor L."/>
            <person name="Lee J."/>
            <person name="Lipzen A."/>
            <person name="Pangilinan J."/>
            <person name="LaButti K."/>
            <person name="Hainaut M."/>
            <person name="Henrissat B."/>
            <person name="Grigoriev I.V."/>
            <person name="Spatafora J.W."/>
            <person name="Aime M.C."/>
        </authorList>
    </citation>
    <scope>NUCLEOTIDE SEQUENCE [LARGE SCALE GENOMIC DNA]</scope>
    <source>
        <strain evidence="1 2">MCA 3882</strain>
    </source>
</reference>
<name>A0A316V3E4_9BASI</name>
<dbReference type="EMBL" id="KZ819607">
    <property type="protein sequence ID" value="PWN31508.1"/>
    <property type="molecule type" value="Genomic_DNA"/>
</dbReference>
<proteinExistence type="predicted"/>
<dbReference type="InParanoid" id="A0A316V3E4"/>
<gene>
    <name evidence="1" type="ORF">FA14DRAFT_162530</name>
</gene>
<evidence type="ECO:0000313" key="2">
    <source>
        <dbReference type="Proteomes" id="UP000245771"/>
    </source>
</evidence>
<accession>A0A316V3E4</accession>
<dbReference type="GeneID" id="37021431"/>
<organism evidence="1 2">
    <name type="scientific">Meira miltonrushii</name>
    <dbReference type="NCBI Taxonomy" id="1280837"/>
    <lineage>
        <taxon>Eukaryota</taxon>
        <taxon>Fungi</taxon>
        <taxon>Dikarya</taxon>
        <taxon>Basidiomycota</taxon>
        <taxon>Ustilaginomycotina</taxon>
        <taxon>Exobasidiomycetes</taxon>
        <taxon>Exobasidiales</taxon>
        <taxon>Brachybasidiaceae</taxon>
        <taxon>Meira</taxon>
    </lineage>
</organism>
<dbReference type="Proteomes" id="UP000245771">
    <property type="component" value="Unassembled WGS sequence"/>
</dbReference>
<dbReference type="AlphaFoldDB" id="A0A316V3E4"/>
<dbReference type="RefSeq" id="XP_025351810.1">
    <property type="nucleotide sequence ID" value="XM_025499650.1"/>
</dbReference>
<protein>
    <submittedName>
        <fullName evidence="1">Uncharacterized protein</fullName>
    </submittedName>
</protein>
<sequence>MSYWYLIKPATRSSHSLFVFVRKWMNCTSCRSDFSKRQLAYGYLPCFHPLLLVGQDHAPNHCATRLMRKFIGAKRYAKRYEKMSDEAILRTFFLLALEKSIKCQI</sequence>
<keyword evidence="2" id="KW-1185">Reference proteome</keyword>